<protein>
    <submittedName>
        <fullName evidence="2">Uncharacterized protein</fullName>
    </submittedName>
</protein>
<evidence type="ECO:0000313" key="2">
    <source>
        <dbReference type="EMBL" id="KAF8485192.1"/>
    </source>
</evidence>
<dbReference type="Proteomes" id="UP000759537">
    <property type="component" value="Unassembled WGS sequence"/>
</dbReference>
<reference evidence="2" key="1">
    <citation type="submission" date="2019-10" db="EMBL/GenBank/DDBJ databases">
        <authorList>
            <consortium name="DOE Joint Genome Institute"/>
            <person name="Kuo A."/>
            <person name="Miyauchi S."/>
            <person name="Kiss E."/>
            <person name="Drula E."/>
            <person name="Kohler A."/>
            <person name="Sanchez-Garcia M."/>
            <person name="Andreopoulos B."/>
            <person name="Barry K.W."/>
            <person name="Bonito G."/>
            <person name="Buee M."/>
            <person name="Carver A."/>
            <person name="Chen C."/>
            <person name="Cichocki N."/>
            <person name="Clum A."/>
            <person name="Culley D."/>
            <person name="Crous P.W."/>
            <person name="Fauchery L."/>
            <person name="Girlanda M."/>
            <person name="Hayes R."/>
            <person name="Keri Z."/>
            <person name="LaButti K."/>
            <person name="Lipzen A."/>
            <person name="Lombard V."/>
            <person name="Magnuson J."/>
            <person name="Maillard F."/>
            <person name="Morin E."/>
            <person name="Murat C."/>
            <person name="Nolan M."/>
            <person name="Ohm R."/>
            <person name="Pangilinan J."/>
            <person name="Pereira M."/>
            <person name="Perotto S."/>
            <person name="Peter M."/>
            <person name="Riley R."/>
            <person name="Sitrit Y."/>
            <person name="Stielow B."/>
            <person name="Szollosi G."/>
            <person name="Zifcakova L."/>
            <person name="Stursova M."/>
            <person name="Spatafora J.W."/>
            <person name="Tedersoo L."/>
            <person name="Vaario L.-M."/>
            <person name="Yamada A."/>
            <person name="Yan M."/>
            <person name="Wang P."/>
            <person name="Xu J."/>
            <person name="Bruns T."/>
            <person name="Baldrian P."/>
            <person name="Vilgalys R."/>
            <person name="Henrissat B."/>
            <person name="Grigoriev I.V."/>
            <person name="Hibbett D."/>
            <person name="Nagy L.G."/>
            <person name="Martin F.M."/>
        </authorList>
    </citation>
    <scope>NUCLEOTIDE SEQUENCE</scope>
    <source>
        <strain evidence="2">Prilba</strain>
    </source>
</reference>
<evidence type="ECO:0000313" key="3">
    <source>
        <dbReference type="Proteomes" id="UP000759537"/>
    </source>
</evidence>
<feature type="compositionally biased region" description="Basic and acidic residues" evidence="1">
    <location>
        <begin position="35"/>
        <end position="49"/>
    </location>
</feature>
<comment type="caution">
    <text evidence="2">The sequence shown here is derived from an EMBL/GenBank/DDBJ whole genome shotgun (WGS) entry which is preliminary data.</text>
</comment>
<keyword evidence="3" id="KW-1185">Reference proteome</keyword>
<feature type="region of interest" description="Disordered" evidence="1">
    <location>
        <begin position="119"/>
        <end position="145"/>
    </location>
</feature>
<organism evidence="2 3">
    <name type="scientific">Russula ochroleuca</name>
    <dbReference type="NCBI Taxonomy" id="152965"/>
    <lineage>
        <taxon>Eukaryota</taxon>
        <taxon>Fungi</taxon>
        <taxon>Dikarya</taxon>
        <taxon>Basidiomycota</taxon>
        <taxon>Agaricomycotina</taxon>
        <taxon>Agaricomycetes</taxon>
        <taxon>Russulales</taxon>
        <taxon>Russulaceae</taxon>
        <taxon>Russula</taxon>
    </lineage>
</organism>
<feature type="compositionally biased region" description="Basic and acidic residues" evidence="1">
    <location>
        <begin position="121"/>
        <end position="145"/>
    </location>
</feature>
<feature type="region of interest" description="Disordered" evidence="1">
    <location>
        <begin position="23"/>
        <end position="75"/>
    </location>
</feature>
<name>A0A9P5TD71_9AGAM</name>
<dbReference type="EMBL" id="WHVB01000003">
    <property type="protein sequence ID" value="KAF8485192.1"/>
    <property type="molecule type" value="Genomic_DNA"/>
</dbReference>
<reference evidence="2" key="2">
    <citation type="journal article" date="2020" name="Nat. Commun.">
        <title>Large-scale genome sequencing of mycorrhizal fungi provides insights into the early evolution of symbiotic traits.</title>
        <authorList>
            <person name="Miyauchi S."/>
            <person name="Kiss E."/>
            <person name="Kuo A."/>
            <person name="Drula E."/>
            <person name="Kohler A."/>
            <person name="Sanchez-Garcia M."/>
            <person name="Morin E."/>
            <person name="Andreopoulos B."/>
            <person name="Barry K.W."/>
            <person name="Bonito G."/>
            <person name="Buee M."/>
            <person name="Carver A."/>
            <person name="Chen C."/>
            <person name="Cichocki N."/>
            <person name="Clum A."/>
            <person name="Culley D."/>
            <person name="Crous P.W."/>
            <person name="Fauchery L."/>
            <person name="Girlanda M."/>
            <person name="Hayes R.D."/>
            <person name="Keri Z."/>
            <person name="LaButti K."/>
            <person name="Lipzen A."/>
            <person name="Lombard V."/>
            <person name="Magnuson J."/>
            <person name="Maillard F."/>
            <person name="Murat C."/>
            <person name="Nolan M."/>
            <person name="Ohm R.A."/>
            <person name="Pangilinan J."/>
            <person name="Pereira M.F."/>
            <person name="Perotto S."/>
            <person name="Peter M."/>
            <person name="Pfister S."/>
            <person name="Riley R."/>
            <person name="Sitrit Y."/>
            <person name="Stielow J.B."/>
            <person name="Szollosi G."/>
            <person name="Zifcakova L."/>
            <person name="Stursova M."/>
            <person name="Spatafora J.W."/>
            <person name="Tedersoo L."/>
            <person name="Vaario L.M."/>
            <person name="Yamada A."/>
            <person name="Yan M."/>
            <person name="Wang P."/>
            <person name="Xu J."/>
            <person name="Bruns T."/>
            <person name="Baldrian P."/>
            <person name="Vilgalys R."/>
            <person name="Dunand C."/>
            <person name="Henrissat B."/>
            <person name="Grigoriev I.V."/>
            <person name="Hibbett D."/>
            <person name="Nagy L.G."/>
            <person name="Martin F.M."/>
        </authorList>
    </citation>
    <scope>NUCLEOTIDE SEQUENCE</scope>
    <source>
        <strain evidence="2">Prilba</strain>
    </source>
</reference>
<accession>A0A9P5TD71</accession>
<proteinExistence type="predicted"/>
<sequence>MDATAVRQYRPLFEAAAAKLRISSTGPTGIATDASKPRVDLNRGEKEGDTAPPDPAALRARLKHRAPPPTSTTTTTYDNVLDTARRLAELEHQRAQDTIYIRTLEQTRATLMRDAQSAARARGEAERAVEGEREARRGRTGAEVERDEAVRRAGVERARAERAEARVRAPEAALGVAGVRVQELEEVVEGERRRREEWESGLEALASGSAA</sequence>
<dbReference type="OrthoDB" id="3269228at2759"/>
<feature type="compositionally biased region" description="Low complexity" evidence="1">
    <location>
        <begin position="201"/>
        <end position="211"/>
    </location>
</feature>
<dbReference type="AlphaFoldDB" id="A0A9P5TD71"/>
<evidence type="ECO:0000256" key="1">
    <source>
        <dbReference type="SAM" id="MobiDB-lite"/>
    </source>
</evidence>
<gene>
    <name evidence="2" type="ORF">DFH94DRAFT_679661</name>
</gene>
<feature type="region of interest" description="Disordered" evidence="1">
    <location>
        <begin position="190"/>
        <end position="211"/>
    </location>
</feature>